<dbReference type="PRINTS" id="PR00139">
    <property type="entry name" value="ASNGLNASE"/>
</dbReference>
<dbReference type="InterPro" id="IPR006034">
    <property type="entry name" value="Asparaginase/glutaminase-like"/>
</dbReference>
<accession>A0A143BPU6</accession>
<feature type="compositionally biased region" description="Low complexity" evidence="6">
    <location>
        <begin position="301"/>
        <end position="310"/>
    </location>
</feature>
<keyword evidence="9" id="KW-1185">Reference proteome</keyword>
<dbReference type="InterPro" id="IPR020827">
    <property type="entry name" value="Asparaginase/glutaminase_AS1"/>
</dbReference>
<dbReference type="PANTHER" id="PTHR11707:SF28">
    <property type="entry name" value="60 KDA LYSOPHOSPHOLIPASE"/>
    <property type="match status" value="1"/>
</dbReference>
<feature type="binding site" evidence="4">
    <location>
        <begin position="100"/>
        <end position="101"/>
    </location>
    <ligand>
        <name>substrate</name>
    </ligand>
</feature>
<evidence type="ECO:0000256" key="4">
    <source>
        <dbReference type="PIRSR" id="PIRSR001220-2"/>
    </source>
</evidence>
<name>A0A143BPU6_9BACT</name>
<evidence type="ECO:0000256" key="1">
    <source>
        <dbReference type="ARBA" id="ARBA00010518"/>
    </source>
</evidence>
<dbReference type="InterPro" id="IPR027474">
    <property type="entry name" value="L-asparaginase_N"/>
</dbReference>
<dbReference type="SUPFAM" id="SSF53774">
    <property type="entry name" value="Glutaminase/Asparaginase"/>
    <property type="match status" value="1"/>
</dbReference>
<dbReference type="EMBL" id="CP011454">
    <property type="protein sequence ID" value="AMW06474.1"/>
    <property type="molecule type" value="Genomic_DNA"/>
</dbReference>
<feature type="region of interest" description="Disordered" evidence="6">
    <location>
        <begin position="277"/>
        <end position="316"/>
    </location>
</feature>
<protein>
    <recommendedName>
        <fullName evidence="7">L-asparaginase N-terminal domain-containing protein</fullName>
    </recommendedName>
</protein>
<feature type="active site" evidence="5">
    <location>
        <position position="20"/>
    </location>
</feature>
<feature type="binding site" evidence="4">
    <location>
        <position position="67"/>
    </location>
    <ligand>
        <name>substrate</name>
    </ligand>
</feature>
<dbReference type="Pfam" id="PF00710">
    <property type="entry name" value="Asparaginase"/>
    <property type="match status" value="1"/>
</dbReference>
<dbReference type="CDD" id="cd08964">
    <property type="entry name" value="L-asparaginase_II"/>
    <property type="match status" value="1"/>
</dbReference>
<dbReference type="STRING" id="1379270.GEMMAAP_01885"/>
<dbReference type="InterPro" id="IPR036152">
    <property type="entry name" value="Asp/glu_Ase-like_sf"/>
</dbReference>
<evidence type="ECO:0000256" key="2">
    <source>
        <dbReference type="ARBA" id="ARBA00022801"/>
    </source>
</evidence>
<reference evidence="8 9" key="2">
    <citation type="journal article" date="2016" name="Environ. Microbiol. Rep.">
        <title>Metagenomic evidence for the presence of phototrophic Gemmatimonadetes bacteria in diverse environments.</title>
        <authorList>
            <person name="Zeng Y."/>
            <person name="Baumbach J."/>
            <person name="Barbosa E.G."/>
            <person name="Azevedo V."/>
            <person name="Zhang C."/>
            <person name="Koblizek M."/>
        </authorList>
    </citation>
    <scope>NUCLEOTIDE SEQUENCE [LARGE SCALE GENOMIC DNA]</scope>
    <source>
        <strain evidence="8 9">AP64</strain>
    </source>
</reference>
<feature type="domain" description="L-asparaginase N-terminal" evidence="7">
    <location>
        <begin position="11"/>
        <end position="200"/>
    </location>
</feature>
<organism evidence="8 9">
    <name type="scientific">Gemmatimonas phototrophica</name>
    <dbReference type="NCBI Taxonomy" id="1379270"/>
    <lineage>
        <taxon>Bacteria</taxon>
        <taxon>Pseudomonadati</taxon>
        <taxon>Gemmatimonadota</taxon>
        <taxon>Gemmatimonadia</taxon>
        <taxon>Gemmatimonadales</taxon>
        <taxon>Gemmatimonadaceae</taxon>
        <taxon>Gemmatimonas</taxon>
    </lineage>
</organism>
<dbReference type="InterPro" id="IPR004550">
    <property type="entry name" value="AsnASE_II"/>
</dbReference>
<dbReference type="InterPro" id="IPR037152">
    <property type="entry name" value="L-asparaginase_N_sf"/>
</dbReference>
<dbReference type="Gene3D" id="3.40.50.1170">
    <property type="entry name" value="L-asparaginase, N-terminal domain"/>
    <property type="match status" value="1"/>
</dbReference>
<dbReference type="InterPro" id="IPR027473">
    <property type="entry name" value="L-asparaginase_C"/>
</dbReference>
<gene>
    <name evidence="8" type="ORF">GEMMAAP_01885</name>
</gene>
<evidence type="ECO:0000256" key="3">
    <source>
        <dbReference type="PIRSR" id="PIRSR001220-1"/>
    </source>
</evidence>
<comment type="similarity">
    <text evidence="1">Belongs to the asparaginase 1 family.</text>
</comment>
<dbReference type="PANTHER" id="PTHR11707">
    <property type="entry name" value="L-ASPARAGINASE"/>
    <property type="match status" value="1"/>
</dbReference>
<evidence type="ECO:0000256" key="6">
    <source>
        <dbReference type="SAM" id="MobiDB-lite"/>
    </source>
</evidence>
<evidence type="ECO:0000313" key="9">
    <source>
        <dbReference type="Proteomes" id="UP000076404"/>
    </source>
</evidence>
<dbReference type="Gene3D" id="3.40.50.40">
    <property type="match status" value="1"/>
</dbReference>
<dbReference type="eggNOG" id="COG0252">
    <property type="taxonomic scope" value="Bacteria"/>
</dbReference>
<feature type="active site" description="O-isoaspartyl threonine intermediate" evidence="3">
    <location>
        <position position="20"/>
    </location>
</feature>
<evidence type="ECO:0000256" key="5">
    <source>
        <dbReference type="PROSITE-ProRule" id="PRU10099"/>
    </source>
</evidence>
<evidence type="ECO:0000259" key="7">
    <source>
        <dbReference type="Pfam" id="PF00710"/>
    </source>
</evidence>
<dbReference type="PROSITE" id="PS00144">
    <property type="entry name" value="ASN_GLN_ASE_1"/>
    <property type="match status" value="1"/>
</dbReference>
<dbReference type="PROSITE" id="PS51732">
    <property type="entry name" value="ASN_GLN_ASE_3"/>
    <property type="match status" value="1"/>
</dbReference>
<dbReference type="SMART" id="SM00870">
    <property type="entry name" value="Asparaginase"/>
    <property type="match status" value="1"/>
</dbReference>
<reference evidence="8 9" key="1">
    <citation type="journal article" date="2014" name="Proc. Natl. Acad. Sci. U.S.A.">
        <title>Functional type 2 photosynthetic reaction centers found in the rare bacterial phylum Gemmatimonadetes.</title>
        <authorList>
            <person name="Zeng Y."/>
            <person name="Feng F."/>
            <person name="Medova H."/>
            <person name="Dean J."/>
            <person name="Koblizek M."/>
        </authorList>
    </citation>
    <scope>NUCLEOTIDE SEQUENCE [LARGE SCALE GENOMIC DNA]</scope>
    <source>
        <strain evidence="8 9">AP64</strain>
    </source>
</reference>
<dbReference type="Proteomes" id="UP000076404">
    <property type="component" value="Chromosome"/>
</dbReference>
<dbReference type="PIRSF" id="PIRSF001220">
    <property type="entry name" value="L-ASNase_gatD"/>
    <property type="match status" value="1"/>
</dbReference>
<dbReference type="GO" id="GO:0004067">
    <property type="term" value="F:asparaginase activity"/>
    <property type="evidence" value="ECO:0007669"/>
    <property type="project" value="UniProtKB-UniRule"/>
</dbReference>
<dbReference type="PIRSF" id="PIRSF500176">
    <property type="entry name" value="L_ASNase"/>
    <property type="match status" value="1"/>
</dbReference>
<dbReference type="KEGG" id="gph:GEMMAAP_01885"/>
<keyword evidence="2" id="KW-0378">Hydrolase</keyword>
<dbReference type="AlphaFoldDB" id="A0A143BPU6"/>
<dbReference type="FunFam" id="3.40.50.1170:FF:000001">
    <property type="entry name" value="L-asparaginase 2"/>
    <property type="match status" value="1"/>
</dbReference>
<sequence>MTVVPNPNAPKVLVIATGGTIAGVQNAPGTLGSYRAGTLTAEQITGSVPELARYARVETEQFSNVASPLITPEMWVKLAKRINVVLQRGDLAGVVVTHGTDRLEETAFFLYLTVRSSKPVVVVGSQRPATGISPDGPINLLSAVRTAASPKATQKGVMVVMDDRILSARESRKLYQRTGGFSTGDMGMLGVVASQGPEFFFAPVRRFGERSEFDLDGVDTLPKVELTMSYPGGTGQTFTTNPKGVVVATTGMTAAENATYRALRQTGVVVVTSFTSGENVNGGGGGGDGPPPAARVDTTAPRDSVARPAAPAAPPVPPGVVALHLTATKARILLMVALTKTKDPREIQRIFNEY</sequence>
<dbReference type="GO" id="GO:0006528">
    <property type="term" value="P:asparagine metabolic process"/>
    <property type="evidence" value="ECO:0007669"/>
    <property type="project" value="InterPro"/>
</dbReference>
<evidence type="ECO:0000313" key="8">
    <source>
        <dbReference type="EMBL" id="AMW06474.1"/>
    </source>
</evidence>
<proteinExistence type="inferred from homology"/>